<evidence type="ECO:0000313" key="2">
    <source>
        <dbReference type="EMBL" id="KZS58995.1"/>
    </source>
</evidence>
<feature type="chain" id="PRO_5007847307" evidence="1">
    <location>
        <begin position="22"/>
        <end position="78"/>
    </location>
</feature>
<dbReference type="EMBL" id="LWCI01000143">
    <property type="protein sequence ID" value="KZS58995.1"/>
    <property type="molecule type" value="Genomic_DNA"/>
</dbReference>
<feature type="signal peptide" evidence="1">
    <location>
        <begin position="1"/>
        <end position="21"/>
    </location>
</feature>
<dbReference type="Proteomes" id="UP000077342">
    <property type="component" value="Unassembled WGS sequence"/>
</dbReference>
<protein>
    <submittedName>
        <fullName evidence="2">Uncharacterized protein</fullName>
    </submittedName>
</protein>
<keyword evidence="1" id="KW-0732">Signal</keyword>
<evidence type="ECO:0000313" key="3">
    <source>
        <dbReference type="Proteomes" id="UP000077342"/>
    </source>
</evidence>
<proteinExistence type="predicted"/>
<name>A0A163X590_9MYCO</name>
<dbReference type="AlphaFoldDB" id="A0A163X590"/>
<sequence>MAADTSSAAAAAMLDVGPAAAALAEPTAAPMCSRSAAAIAIICGSTSTYGIDASSLNDQPQALNANLSAALVPGPFIV</sequence>
<keyword evidence="3" id="KW-1185">Reference proteome</keyword>
<comment type="caution">
    <text evidence="2">The sequence shown here is derived from an EMBL/GenBank/DDBJ whole genome shotgun (WGS) entry which is preliminary data.</text>
</comment>
<accession>A0A163X590</accession>
<organism evidence="2 3">
    <name type="scientific">Mycobacterium ostraviense</name>
    <dbReference type="NCBI Taxonomy" id="2738409"/>
    <lineage>
        <taxon>Bacteria</taxon>
        <taxon>Bacillati</taxon>
        <taxon>Actinomycetota</taxon>
        <taxon>Actinomycetes</taxon>
        <taxon>Mycobacteriales</taxon>
        <taxon>Mycobacteriaceae</taxon>
        <taxon>Mycobacterium</taxon>
    </lineage>
</organism>
<dbReference type="RefSeq" id="WP_267888305.1">
    <property type="nucleotide sequence ID" value="NZ_CP089224.1"/>
</dbReference>
<gene>
    <name evidence="2" type="ORF">A4G28_15100</name>
</gene>
<evidence type="ECO:0000256" key="1">
    <source>
        <dbReference type="SAM" id="SignalP"/>
    </source>
</evidence>
<reference evidence="3" key="1">
    <citation type="submission" date="2016-04" db="EMBL/GenBank/DDBJ databases">
        <authorList>
            <person name="Strapagiel D."/>
            <person name="Borowka P."/>
            <person name="Marciniak B."/>
            <person name="Bakula Z."/>
            <person name="Van Ingen J."/>
            <person name="Safianowska A."/>
            <person name="Dziadek J."/>
            <person name="Jagielski T."/>
        </authorList>
    </citation>
    <scope>NUCLEOTIDE SEQUENCE [LARGE SCALE GENOMIC DNA]</scope>
    <source>
        <strain evidence="3">1010001458</strain>
    </source>
</reference>